<sequence>MKLKFFCPRWGSENLSWEAFMDQVKKEGYDGVEYAITADTSDAVLDNVWNLAEKNNMELIPQHFDTSSSDFSEHCDLYARWMERIKKYPRVKINSQTGRDIFSFEQNCALIKLAGPGVIHETHRGKFSFAAHVTKQYLESIPELRITFDISHWVSVAESFLEDQTEAVELAINRASHVHARVGFPEGPQIPDPRLPKWQEAVDKHIGWWLQIANRNSKDEVLTITTEFGPFPYLTHNVSQWDINVYMMRLLKKTLIPVSVPQ</sequence>
<dbReference type="Gene3D" id="3.20.20.150">
    <property type="entry name" value="Divalent-metal-dependent TIM barrel enzymes"/>
    <property type="match status" value="1"/>
</dbReference>
<organism evidence="1 2">
    <name type="scientific">Chitinophaga sancti</name>
    <dbReference type="NCBI Taxonomy" id="1004"/>
    <lineage>
        <taxon>Bacteria</taxon>
        <taxon>Pseudomonadati</taxon>
        <taxon>Bacteroidota</taxon>
        <taxon>Chitinophagia</taxon>
        <taxon>Chitinophagales</taxon>
        <taxon>Chitinophagaceae</taxon>
        <taxon>Chitinophaga</taxon>
    </lineage>
</organism>
<dbReference type="SUPFAM" id="SSF51658">
    <property type="entry name" value="Xylose isomerase-like"/>
    <property type="match status" value="1"/>
</dbReference>
<accession>A0A1K1T1J3</accession>
<dbReference type="Proteomes" id="UP000183788">
    <property type="component" value="Unassembled WGS sequence"/>
</dbReference>
<dbReference type="OrthoDB" id="2555274at2"/>
<gene>
    <name evidence="1" type="ORF">SAMN05661012_06526</name>
</gene>
<reference evidence="1 2" key="1">
    <citation type="submission" date="2016-11" db="EMBL/GenBank/DDBJ databases">
        <authorList>
            <person name="Jaros S."/>
            <person name="Januszkiewicz K."/>
            <person name="Wedrychowicz H."/>
        </authorList>
    </citation>
    <scope>NUCLEOTIDE SEQUENCE [LARGE SCALE GENOMIC DNA]</scope>
    <source>
        <strain evidence="1 2">DSM 784</strain>
    </source>
</reference>
<protein>
    <recommendedName>
        <fullName evidence="3">Sugar phosphate isomerase/epimerase</fullName>
    </recommendedName>
</protein>
<evidence type="ECO:0008006" key="3">
    <source>
        <dbReference type="Google" id="ProtNLM"/>
    </source>
</evidence>
<dbReference type="AlphaFoldDB" id="A0A1K1T1J3"/>
<name>A0A1K1T1J3_9BACT</name>
<evidence type="ECO:0000313" key="2">
    <source>
        <dbReference type="Proteomes" id="UP000183788"/>
    </source>
</evidence>
<dbReference type="STRING" id="1004.SAMN05661012_06526"/>
<dbReference type="RefSeq" id="WP_072366456.1">
    <property type="nucleotide sequence ID" value="NZ_CP139972.1"/>
</dbReference>
<evidence type="ECO:0000313" key="1">
    <source>
        <dbReference type="EMBL" id="SFW89941.1"/>
    </source>
</evidence>
<proteinExistence type="predicted"/>
<dbReference type="EMBL" id="FPIZ01000044">
    <property type="protein sequence ID" value="SFW89941.1"/>
    <property type="molecule type" value="Genomic_DNA"/>
</dbReference>
<dbReference type="InterPro" id="IPR036237">
    <property type="entry name" value="Xyl_isomerase-like_sf"/>
</dbReference>